<dbReference type="STRING" id="1213857.A0A484F9S7"/>
<evidence type="ECO:0000313" key="2">
    <source>
        <dbReference type="Proteomes" id="UP000014480"/>
    </source>
</evidence>
<reference evidence="2" key="1">
    <citation type="journal article" date="2013" name="New Phytol.">
        <title>Comparative genomic and transcriptomic analyses reveal the hemibiotrophic stage shift of Colletotrichum fungi.</title>
        <authorList>
            <person name="Gan P."/>
            <person name="Ikeda K."/>
            <person name="Irieda H."/>
            <person name="Narusaka M."/>
            <person name="O'Connell R.J."/>
            <person name="Narusaka Y."/>
            <person name="Takano Y."/>
            <person name="Kubo Y."/>
            <person name="Shirasu K."/>
        </authorList>
    </citation>
    <scope>NUCLEOTIDE SEQUENCE [LARGE SCALE GENOMIC DNA]</scope>
    <source>
        <strain evidence="2">104-T / ATCC 96160 / CBS 514.97 / LARS 414 / MAFF 240422</strain>
    </source>
</reference>
<dbReference type="Proteomes" id="UP000014480">
    <property type="component" value="Unassembled WGS sequence"/>
</dbReference>
<protein>
    <submittedName>
        <fullName evidence="1">Uncharacterized protein</fullName>
    </submittedName>
</protein>
<dbReference type="AlphaFoldDB" id="A0A484F9S7"/>
<name>A0A484F9S7_COLOR</name>
<organism evidence="1 2">
    <name type="scientific">Colletotrichum orbiculare (strain 104-T / ATCC 96160 / CBS 514.97 / LARS 414 / MAFF 240422)</name>
    <name type="common">Cucumber anthracnose fungus</name>
    <name type="synonym">Colletotrichum lagenarium</name>
    <dbReference type="NCBI Taxonomy" id="1213857"/>
    <lineage>
        <taxon>Eukaryota</taxon>
        <taxon>Fungi</taxon>
        <taxon>Dikarya</taxon>
        <taxon>Ascomycota</taxon>
        <taxon>Pezizomycotina</taxon>
        <taxon>Sordariomycetes</taxon>
        <taxon>Hypocreomycetidae</taxon>
        <taxon>Glomerellales</taxon>
        <taxon>Glomerellaceae</taxon>
        <taxon>Colletotrichum</taxon>
        <taxon>Colletotrichum orbiculare species complex</taxon>
    </lineage>
</organism>
<dbReference type="EMBL" id="AMCV02000048">
    <property type="protein sequence ID" value="TDZ14794.1"/>
    <property type="molecule type" value="Genomic_DNA"/>
</dbReference>
<comment type="caution">
    <text evidence="1">The sequence shown here is derived from an EMBL/GenBank/DDBJ whole genome shotgun (WGS) entry which is preliminary data.</text>
</comment>
<proteinExistence type="predicted"/>
<gene>
    <name evidence="1" type="ORF">Cob_v012405</name>
</gene>
<dbReference type="OrthoDB" id="184880at2759"/>
<accession>A0A484F9S7</accession>
<reference evidence="2" key="2">
    <citation type="journal article" date="2019" name="Mol. Plant Microbe Interact.">
        <title>Genome sequence resources for four phytopathogenic fungi from the Colletotrichum orbiculare species complex.</title>
        <authorList>
            <person name="Gan P."/>
            <person name="Tsushima A."/>
            <person name="Narusaka M."/>
            <person name="Narusaka Y."/>
            <person name="Takano Y."/>
            <person name="Kubo Y."/>
            <person name="Shirasu K."/>
        </authorList>
    </citation>
    <scope>GENOME REANNOTATION</scope>
    <source>
        <strain evidence="2">104-T / ATCC 96160 / CBS 514.97 / LARS 414 / MAFF 240422</strain>
    </source>
</reference>
<evidence type="ECO:0000313" key="1">
    <source>
        <dbReference type="EMBL" id="TDZ14794.1"/>
    </source>
</evidence>
<keyword evidence="2" id="KW-1185">Reference proteome</keyword>
<sequence length="117" mass="12560">MAPDPRDGSFSMFEGSMMGGYFSPKLDESFTKAGLKNVTVHRLEVPVGKRIADESLRQLSIEPFKLTIPAVTGAAKAVRLGIPDHILNGLGERSERDMVEAGATFGILVVCGQKPIS</sequence>